<dbReference type="RefSeq" id="WP_138489510.1">
    <property type="nucleotide sequence ID" value="NZ_CP040558.1"/>
</dbReference>
<proteinExistence type="predicted"/>
<dbReference type="InterPro" id="IPR016181">
    <property type="entry name" value="Acyl_CoA_acyltransferase"/>
</dbReference>
<dbReference type="SUPFAM" id="SSF55729">
    <property type="entry name" value="Acyl-CoA N-acyltransferases (Nat)"/>
    <property type="match status" value="1"/>
</dbReference>
<name>A0A4P9J267_9GAMM</name>
<accession>A0A4P9J267</accession>
<dbReference type="KEGG" id="pdv:FFU37_11130"/>
<dbReference type="PANTHER" id="PTHR43610:SF1">
    <property type="entry name" value="N-ACETYLTRANSFERASE DOMAIN-CONTAINING PROTEIN"/>
    <property type="match status" value="1"/>
</dbReference>
<evidence type="ECO:0000259" key="1">
    <source>
        <dbReference type="Pfam" id="PF13302"/>
    </source>
</evidence>
<gene>
    <name evidence="2" type="ORF">FFU37_11130</name>
</gene>
<dbReference type="PANTHER" id="PTHR43610">
    <property type="entry name" value="BLL6696 PROTEIN"/>
    <property type="match status" value="1"/>
</dbReference>
<dbReference type="AlphaFoldDB" id="A0A4P9J267"/>
<feature type="domain" description="N-acetyltransferase" evidence="1">
    <location>
        <begin position="12"/>
        <end position="151"/>
    </location>
</feature>
<dbReference type="InterPro" id="IPR000182">
    <property type="entry name" value="GNAT_dom"/>
</dbReference>
<sequence length="191" mass="22414">MFTQQIHKTNKVILEPLNYEHLKSLYKAGQHPKIWEWVLSNYTKTPEQLKEWFTTSAQFNKKEQIVFAIVDIASKEVVGTTRLFRLDTHNLSAEIGHTFISHHWQQTYINTHTKYLLLSYAFDALNLVRITFNTHAKNQKSRNAITRLGARFEGIAHKDRLLSDGSYRSTAKFSIIDEHWQSIKLQLEEKL</sequence>
<dbReference type="EMBL" id="CP040558">
    <property type="protein sequence ID" value="QCU74972.1"/>
    <property type="molecule type" value="Genomic_DNA"/>
</dbReference>
<dbReference type="Pfam" id="PF13302">
    <property type="entry name" value="Acetyltransf_3"/>
    <property type="match status" value="1"/>
</dbReference>
<dbReference type="GeneID" id="88776206"/>
<reference evidence="2 3" key="1">
    <citation type="submission" date="2019-05" db="EMBL/GenBank/DDBJ databases">
        <title>Complete genome sequence of Pseudoalteromonas sp. 16-SW-7(T) isolated from the Okhotsk Sea, Russia.</title>
        <authorList>
            <person name="Nguyen T.H."/>
            <person name="Nedashkovskaya O.I."/>
            <person name="Kim S.-G."/>
        </authorList>
    </citation>
    <scope>NUCLEOTIDE SEQUENCE [LARGE SCALE GENOMIC DNA]</scope>
    <source>
        <strain evidence="2 3">16-SW-7</strain>
    </source>
</reference>
<protein>
    <submittedName>
        <fullName evidence="2">GNAT family N-acetyltransferase</fullName>
    </submittedName>
</protein>
<organism evidence="2 3">
    <name type="scientific">Pseudoalteromonas distincta</name>
    <dbReference type="NCBI Taxonomy" id="77608"/>
    <lineage>
        <taxon>Bacteria</taxon>
        <taxon>Pseudomonadati</taxon>
        <taxon>Pseudomonadota</taxon>
        <taxon>Gammaproteobacteria</taxon>
        <taxon>Alteromonadales</taxon>
        <taxon>Pseudoalteromonadaceae</taxon>
        <taxon>Pseudoalteromonas</taxon>
    </lineage>
</organism>
<dbReference type="GO" id="GO:0016747">
    <property type="term" value="F:acyltransferase activity, transferring groups other than amino-acyl groups"/>
    <property type="evidence" value="ECO:0007669"/>
    <property type="project" value="InterPro"/>
</dbReference>
<dbReference type="Gene3D" id="3.40.630.30">
    <property type="match status" value="1"/>
</dbReference>
<keyword evidence="2" id="KW-0808">Transferase</keyword>
<evidence type="ECO:0000313" key="3">
    <source>
        <dbReference type="Proteomes" id="UP000310065"/>
    </source>
</evidence>
<evidence type="ECO:0000313" key="2">
    <source>
        <dbReference type="EMBL" id="QCU74972.1"/>
    </source>
</evidence>
<dbReference type="Proteomes" id="UP000310065">
    <property type="component" value="Chromosome L1"/>
</dbReference>